<protein>
    <submittedName>
        <fullName evidence="2">Uncharacterized protein</fullName>
    </submittedName>
</protein>
<dbReference type="EMBL" id="CAHIKZ030001225">
    <property type="protein sequence ID" value="CAE1257008.1"/>
    <property type="molecule type" value="Genomic_DNA"/>
</dbReference>
<sequence>MIGKGKADKGTAEIGMAGKGMADKGKADKGKAVKDKTVKGAINKDMPRKSMTDKDIVGKIMVSKDLTGKSTTGKGIDGKKLKKDTSYKSILETTDSKDRSKFKKRNGFFDDDTDGYDNAGGDNAEVKDGIEEKEEESDEESKQKDSETKHYRWEISGDDRPVRVKPEIVIPNFGQYRKEMKFEMILKAMNDFIIRKERVTSSKELSFASIAFIRPSFANKLFQQ</sequence>
<feature type="compositionally biased region" description="Basic and acidic residues" evidence="1">
    <location>
        <begin position="21"/>
        <end position="38"/>
    </location>
</feature>
<name>A0A812C136_ACAPH</name>
<feature type="region of interest" description="Disordered" evidence="1">
    <location>
        <begin position="112"/>
        <end position="151"/>
    </location>
</feature>
<feature type="compositionally biased region" description="Basic and acidic residues" evidence="1">
    <location>
        <begin position="140"/>
        <end position="151"/>
    </location>
</feature>
<accession>A0A812C136</accession>
<feature type="compositionally biased region" description="Basic and acidic residues" evidence="1">
    <location>
        <begin position="1"/>
        <end position="11"/>
    </location>
</feature>
<dbReference type="AlphaFoldDB" id="A0A812C136"/>
<evidence type="ECO:0000313" key="2">
    <source>
        <dbReference type="EMBL" id="CAE1257008.1"/>
    </source>
</evidence>
<gene>
    <name evidence="2" type="ORF">SPHA_30535</name>
</gene>
<comment type="caution">
    <text evidence="2">The sequence shown here is derived from an EMBL/GenBank/DDBJ whole genome shotgun (WGS) entry which is preliminary data.</text>
</comment>
<feature type="region of interest" description="Disordered" evidence="1">
    <location>
        <begin position="1"/>
        <end position="56"/>
    </location>
</feature>
<keyword evidence="3" id="KW-1185">Reference proteome</keyword>
<organism evidence="2 3">
    <name type="scientific">Acanthosepion pharaonis</name>
    <name type="common">Pharaoh cuttlefish</name>
    <name type="synonym">Sepia pharaonis</name>
    <dbReference type="NCBI Taxonomy" id="158019"/>
    <lineage>
        <taxon>Eukaryota</taxon>
        <taxon>Metazoa</taxon>
        <taxon>Spiralia</taxon>
        <taxon>Lophotrochozoa</taxon>
        <taxon>Mollusca</taxon>
        <taxon>Cephalopoda</taxon>
        <taxon>Coleoidea</taxon>
        <taxon>Decapodiformes</taxon>
        <taxon>Sepiida</taxon>
        <taxon>Sepiina</taxon>
        <taxon>Sepiidae</taxon>
        <taxon>Acanthosepion</taxon>
    </lineage>
</organism>
<feature type="region of interest" description="Disordered" evidence="1">
    <location>
        <begin position="87"/>
        <end position="106"/>
    </location>
</feature>
<evidence type="ECO:0000256" key="1">
    <source>
        <dbReference type="SAM" id="MobiDB-lite"/>
    </source>
</evidence>
<feature type="compositionally biased region" description="Basic and acidic residues" evidence="1">
    <location>
        <begin position="45"/>
        <end position="56"/>
    </location>
</feature>
<dbReference type="Proteomes" id="UP000597762">
    <property type="component" value="Unassembled WGS sequence"/>
</dbReference>
<proteinExistence type="predicted"/>
<reference evidence="2" key="1">
    <citation type="submission" date="2021-01" db="EMBL/GenBank/DDBJ databases">
        <authorList>
            <person name="Li R."/>
            <person name="Bekaert M."/>
        </authorList>
    </citation>
    <scope>NUCLEOTIDE SEQUENCE</scope>
    <source>
        <strain evidence="2">Farmed</strain>
    </source>
</reference>
<evidence type="ECO:0000313" key="3">
    <source>
        <dbReference type="Proteomes" id="UP000597762"/>
    </source>
</evidence>